<evidence type="ECO:0000313" key="6">
    <source>
        <dbReference type="Proteomes" id="UP000199236"/>
    </source>
</evidence>
<name>A0A1I5FJ55_9HYPH</name>
<dbReference type="EMBL" id="FOVR01000004">
    <property type="protein sequence ID" value="SFO23636.1"/>
    <property type="molecule type" value="Genomic_DNA"/>
</dbReference>
<dbReference type="InterPro" id="IPR018893">
    <property type="entry name" value="T8SS_CsgF"/>
</dbReference>
<dbReference type="RefSeq" id="WP_244544655.1">
    <property type="nucleotide sequence ID" value="NZ_FOVR01000004.1"/>
</dbReference>
<sequence>MRIAITLASLMLVASAAHASELVYTPVNPTFGGSPYNSSHLLSIASAQRSATASDANVSSASGGGSGTTNDNTTADLFVSQLQSRLLSALASQVTEAIFGDDPQDSGTITFGDTEITFDQTGGSIALTITDFTDGTVTNIEVPQLVTD</sequence>
<evidence type="ECO:0000256" key="1">
    <source>
        <dbReference type="ARBA" id="ARBA00003989"/>
    </source>
</evidence>
<dbReference type="STRING" id="655353.SAMN04488056_10461"/>
<dbReference type="AlphaFoldDB" id="A0A1I5FJ55"/>
<evidence type="ECO:0000313" key="5">
    <source>
        <dbReference type="EMBL" id="SFO23636.1"/>
    </source>
</evidence>
<organism evidence="5 6">
    <name type="scientific">Cohaesibacter marisflavi</name>
    <dbReference type="NCBI Taxonomy" id="655353"/>
    <lineage>
        <taxon>Bacteria</taxon>
        <taxon>Pseudomonadati</taxon>
        <taxon>Pseudomonadota</taxon>
        <taxon>Alphaproteobacteria</taxon>
        <taxon>Hyphomicrobiales</taxon>
        <taxon>Cohaesibacteraceae</taxon>
    </lineage>
</organism>
<evidence type="ECO:0000256" key="3">
    <source>
        <dbReference type="ARBA" id="ARBA00022729"/>
    </source>
</evidence>
<protein>
    <recommendedName>
        <fullName evidence="2">Curli production assembly/transport component CsgF</fullName>
    </recommendedName>
</protein>
<dbReference type="Proteomes" id="UP000199236">
    <property type="component" value="Unassembled WGS sequence"/>
</dbReference>
<reference evidence="5 6" key="1">
    <citation type="submission" date="2016-10" db="EMBL/GenBank/DDBJ databases">
        <authorList>
            <person name="de Groot N.N."/>
        </authorList>
    </citation>
    <scope>NUCLEOTIDE SEQUENCE [LARGE SCALE GENOMIC DNA]</scope>
    <source>
        <strain evidence="5 6">CGMCC 1.9157</strain>
    </source>
</reference>
<evidence type="ECO:0000256" key="4">
    <source>
        <dbReference type="SAM" id="SignalP"/>
    </source>
</evidence>
<keyword evidence="6" id="KW-1185">Reference proteome</keyword>
<feature type="chain" id="PRO_5011751001" description="Curli production assembly/transport component CsgF" evidence="4">
    <location>
        <begin position="20"/>
        <end position="148"/>
    </location>
</feature>
<gene>
    <name evidence="5" type="ORF">SAMN04488056_10461</name>
</gene>
<evidence type="ECO:0000256" key="2">
    <source>
        <dbReference type="ARBA" id="ARBA00014031"/>
    </source>
</evidence>
<feature type="signal peptide" evidence="4">
    <location>
        <begin position="1"/>
        <end position="19"/>
    </location>
</feature>
<proteinExistence type="predicted"/>
<comment type="function">
    <text evidence="1">May be involved in the biogenesis of curli organelles.</text>
</comment>
<dbReference type="Pfam" id="PF10614">
    <property type="entry name" value="CsgF"/>
    <property type="match status" value="1"/>
</dbReference>
<accession>A0A1I5FJ55</accession>
<keyword evidence="3 4" id="KW-0732">Signal</keyword>